<comment type="cofactor">
    <cofactor evidence="6">
        <name>Mg(2+)</name>
        <dbReference type="ChEBI" id="CHEBI:18420"/>
    </cofactor>
</comment>
<reference evidence="8 9" key="1">
    <citation type="submission" date="2019-02" db="EMBL/GenBank/DDBJ databases">
        <title>Genomic Encyclopedia of Type Strains, Phase IV (KMG-IV): sequencing the most valuable type-strain genomes for metagenomic binning, comparative biology and taxonomic classification.</title>
        <authorList>
            <person name="Goeker M."/>
        </authorList>
    </citation>
    <scope>NUCLEOTIDE SEQUENCE [LARGE SCALE GENOMIC DNA]</scope>
    <source>
        <strain evidence="8 9">DSM 43045</strain>
    </source>
</reference>
<dbReference type="Gene3D" id="3.40.1190.20">
    <property type="match status" value="1"/>
</dbReference>
<evidence type="ECO:0000256" key="3">
    <source>
        <dbReference type="ARBA" id="ARBA00022857"/>
    </source>
</evidence>
<evidence type="ECO:0000256" key="4">
    <source>
        <dbReference type="ARBA" id="ARBA00023027"/>
    </source>
</evidence>
<dbReference type="CDD" id="cd01171">
    <property type="entry name" value="YXKO-related"/>
    <property type="match status" value="1"/>
</dbReference>
<feature type="domain" description="YjeF C-terminal" evidence="7">
    <location>
        <begin position="10"/>
        <end position="302"/>
    </location>
</feature>
<comment type="function">
    <text evidence="6">Catalyzes the dehydration of the S-form of NAD(P)HX at the expense of ADP, which is converted to AMP. Together with NAD(P)HX epimerase, which catalyzes the epimerization of the S- and R-forms, the enzyme allows the repair of both epimers of NAD(P)HX, a damaged form of NAD(P)H that is a result of enzymatic or heat-dependent hydration.</text>
</comment>
<dbReference type="HAMAP" id="MF_01965">
    <property type="entry name" value="NADHX_dehydratase"/>
    <property type="match status" value="1"/>
</dbReference>
<dbReference type="GO" id="GO:0046496">
    <property type="term" value="P:nicotinamide nucleotide metabolic process"/>
    <property type="evidence" value="ECO:0007669"/>
    <property type="project" value="UniProtKB-UniRule"/>
</dbReference>
<dbReference type="EC" id="4.2.1.136" evidence="6"/>
<dbReference type="InterPro" id="IPR000631">
    <property type="entry name" value="CARKD"/>
</dbReference>
<evidence type="ECO:0000256" key="1">
    <source>
        <dbReference type="ARBA" id="ARBA00022741"/>
    </source>
</evidence>
<comment type="caution">
    <text evidence="8">The sequence shown here is derived from an EMBL/GenBank/DDBJ whole genome shotgun (WGS) entry which is preliminary data.</text>
</comment>
<dbReference type="PANTHER" id="PTHR12592:SF0">
    <property type="entry name" value="ATP-DEPENDENT (S)-NAD(P)H-HYDRATE DEHYDRATASE"/>
    <property type="match status" value="1"/>
</dbReference>
<keyword evidence="1 6" id="KW-0547">Nucleotide-binding</keyword>
<dbReference type="InterPro" id="IPR029056">
    <property type="entry name" value="Ribokinase-like"/>
</dbReference>
<keyword evidence="4 6" id="KW-0520">NAD</keyword>
<evidence type="ECO:0000313" key="8">
    <source>
        <dbReference type="EMBL" id="RZS63615.1"/>
    </source>
</evidence>
<comment type="catalytic activity">
    <reaction evidence="6">
        <text>(6S)-NADPHX + ADP = AMP + phosphate + NADPH + H(+)</text>
        <dbReference type="Rhea" id="RHEA:32235"/>
        <dbReference type="ChEBI" id="CHEBI:15378"/>
        <dbReference type="ChEBI" id="CHEBI:43474"/>
        <dbReference type="ChEBI" id="CHEBI:57783"/>
        <dbReference type="ChEBI" id="CHEBI:64076"/>
        <dbReference type="ChEBI" id="CHEBI:456215"/>
        <dbReference type="ChEBI" id="CHEBI:456216"/>
        <dbReference type="EC" id="4.2.1.136"/>
    </reaction>
</comment>
<feature type="binding site" evidence="6">
    <location>
        <position position="242"/>
    </location>
    <ligand>
        <name>AMP</name>
        <dbReference type="ChEBI" id="CHEBI:456215"/>
    </ligand>
</feature>
<sequence length="303" mass="29538">MSRPGEPVGVDARMLREWPLPPPGGSKNARGRVVVIGGSEHSPGAVMLAGIAALRVGAGRLTFVTPSAIALPVAVAVPEAGVLALSDGGADAAGDPLGERVRSELATADAVLVGPGLDDPDVTRRLVEAVCAADGGATALVLDAFALGVLPGLDVALPRAAVLSPNLDEAGILLGAHAGDDPAGGEGGGGPDADPGDIAAAVARIAERYGAVTTCFGEVAAPGDGAWHVEAGGPGLGTSGSGDVLAGAIAGLLARGADAAQATVWATHLHASAGDRLAERMADVGFLARELCDELPRGLAASG</sequence>
<keyword evidence="5 6" id="KW-0456">Lyase</keyword>
<name>A0A4Q7M6G9_9MICO</name>
<evidence type="ECO:0000313" key="9">
    <source>
        <dbReference type="Proteomes" id="UP000293289"/>
    </source>
</evidence>
<evidence type="ECO:0000259" key="7">
    <source>
        <dbReference type="PROSITE" id="PS51383"/>
    </source>
</evidence>
<dbReference type="Proteomes" id="UP000293289">
    <property type="component" value="Unassembled WGS sequence"/>
</dbReference>
<dbReference type="AlphaFoldDB" id="A0A4Q7M6G9"/>
<dbReference type="PROSITE" id="PS51383">
    <property type="entry name" value="YJEF_C_3"/>
    <property type="match status" value="1"/>
</dbReference>
<dbReference type="PANTHER" id="PTHR12592">
    <property type="entry name" value="ATP-DEPENDENT (S)-NAD(P)H-HYDRATE DEHYDRATASE FAMILY MEMBER"/>
    <property type="match status" value="1"/>
</dbReference>
<feature type="binding site" evidence="6">
    <location>
        <position position="243"/>
    </location>
    <ligand>
        <name>(6S)-NADPHX</name>
        <dbReference type="ChEBI" id="CHEBI:64076"/>
    </ligand>
</feature>
<comment type="catalytic activity">
    <reaction evidence="6">
        <text>(6S)-NADHX + ADP = AMP + phosphate + NADH + H(+)</text>
        <dbReference type="Rhea" id="RHEA:32223"/>
        <dbReference type="ChEBI" id="CHEBI:15378"/>
        <dbReference type="ChEBI" id="CHEBI:43474"/>
        <dbReference type="ChEBI" id="CHEBI:57945"/>
        <dbReference type="ChEBI" id="CHEBI:64074"/>
        <dbReference type="ChEBI" id="CHEBI:456215"/>
        <dbReference type="ChEBI" id="CHEBI:456216"/>
        <dbReference type="EC" id="4.2.1.136"/>
    </reaction>
</comment>
<proteinExistence type="inferred from homology"/>
<accession>A0A4Q7M6G9</accession>
<feature type="binding site" evidence="6">
    <location>
        <position position="45"/>
    </location>
    <ligand>
        <name>(6S)-NADPHX</name>
        <dbReference type="ChEBI" id="CHEBI:64076"/>
    </ligand>
</feature>
<comment type="similarity">
    <text evidence="6">Belongs to the NnrD/CARKD family.</text>
</comment>
<keyword evidence="9" id="KW-1185">Reference proteome</keyword>
<dbReference type="RefSeq" id="WP_130354351.1">
    <property type="nucleotide sequence ID" value="NZ_SGWY01000004.1"/>
</dbReference>
<gene>
    <name evidence="6" type="primary">nnrD</name>
    <name evidence="8" type="ORF">EV187_3524</name>
</gene>
<dbReference type="EMBL" id="SGWY01000004">
    <property type="protein sequence ID" value="RZS63615.1"/>
    <property type="molecule type" value="Genomic_DNA"/>
</dbReference>
<keyword evidence="8" id="KW-0808">Transferase</keyword>
<keyword evidence="3 6" id="KW-0521">NADP</keyword>
<comment type="subunit">
    <text evidence="6">Homotetramer.</text>
</comment>
<dbReference type="GO" id="GO:0052855">
    <property type="term" value="F:ADP-dependent NAD(P)H-hydrate dehydratase activity"/>
    <property type="evidence" value="ECO:0007669"/>
    <property type="project" value="UniProtKB-UniRule"/>
</dbReference>
<organism evidence="8 9">
    <name type="scientific">Agromyces ramosus</name>
    <dbReference type="NCBI Taxonomy" id="33879"/>
    <lineage>
        <taxon>Bacteria</taxon>
        <taxon>Bacillati</taxon>
        <taxon>Actinomycetota</taxon>
        <taxon>Actinomycetes</taxon>
        <taxon>Micrococcales</taxon>
        <taxon>Microbacteriaceae</taxon>
        <taxon>Agromyces</taxon>
    </lineage>
</organism>
<keyword evidence="2 6" id="KW-0067">ATP-binding</keyword>
<keyword evidence="8" id="KW-0418">Kinase</keyword>
<evidence type="ECO:0000256" key="2">
    <source>
        <dbReference type="ARBA" id="ARBA00022840"/>
    </source>
</evidence>
<dbReference type="GO" id="GO:0016301">
    <property type="term" value="F:kinase activity"/>
    <property type="evidence" value="ECO:0007669"/>
    <property type="project" value="UniProtKB-KW"/>
</dbReference>
<dbReference type="SUPFAM" id="SSF53613">
    <property type="entry name" value="Ribokinase-like"/>
    <property type="match status" value="1"/>
</dbReference>
<feature type="binding site" evidence="6">
    <location>
        <position position="116"/>
    </location>
    <ligand>
        <name>(6S)-NADPHX</name>
        <dbReference type="ChEBI" id="CHEBI:64076"/>
    </ligand>
</feature>
<dbReference type="GO" id="GO:0005524">
    <property type="term" value="F:ATP binding"/>
    <property type="evidence" value="ECO:0007669"/>
    <property type="project" value="UniProtKB-KW"/>
</dbReference>
<evidence type="ECO:0000256" key="6">
    <source>
        <dbReference type="HAMAP-Rule" id="MF_01965"/>
    </source>
</evidence>
<comment type="caution">
    <text evidence="6">Lacks conserved residue(s) required for the propagation of feature annotation.</text>
</comment>
<dbReference type="GO" id="GO:0052856">
    <property type="term" value="F:NAD(P)HX epimerase activity"/>
    <property type="evidence" value="ECO:0007669"/>
    <property type="project" value="TreeGrafter"/>
</dbReference>
<dbReference type="GO" id="GO:0110051">
    <property type="term" value="P:metabolite repair"/>
    <property type="evidence" value="ECO:0007669"/>
    <property type="project" value="TreeGrafter"/>
</dbReference>
<dbReference type="OrthoDB" id="9806925at2"/>
<evidence type="ECO:0000256" key="5">
    <source>
        <dbReference type="ARBA" id="ARBA00023239"/>
    </source>
</evidence>
<protein>
    <recommendedName>
        <fullName evidence="6">ADP-dependent (S)-NAD(P)H-hydrate dehydratase</fullName>
        <ecNumber evidence="6">4.2.1.136</ecNumber>
    </recommendedName>
    <alternativeName>
        <fullName evidence="6">ADP-dependent NAD(P)HX dehydratase</fullName>
    </alternativeName>
</protein>
<dbReference type="Pfam" id="PF01256">
    <property type="entry name" value="Carb_kinase"/>
    <property type="match status" value="1"/>
</dbReference>